<accession>A0A7W7I9I7</accession>
<gene>
    <name evidence="2" type="ORF">F4557_001430</name>
</gene>
<dbReference type="AlphaFoldDB" id="A0A7W7I9I7"/>
<proteinExistence type="predicted"/>
<keyword evidence="1" id="KW-0812">Transmembrane</keyword>
<keyword evidence="1" id="KW-1133">Transmembrane helix</keyword>
<dbReference type="Proteomes" id="UP000549343">
    <property type="component" value="Unassembled WGS sequence"/>
</dbReference>
<organism evidence="2 3">
    <name type="scientific">Actinomadura livida</name>
    <dbReference type="NCBI Taxonomy" id="79909"/>
    <lineage>
        <taxon>Bacteria</taxon>
        <taxon>Bacillati</taxon>
        <taxon>Actinomycetota</taxon>
        <taxon>Actinomycetes</taxon>
        <taxon>Streptosporangiales</taxon>
        <taxon>Thermomonosporaceae</taxon>
        <taxon>Actinomadura</taxon>
    </lineage>
</organism>
<evidence type="ECO:0000313" key="3">
    <source>
        <dbReference type="Proteomes" id="UP000549343"/>
    </source>
</evidence>
<keyword evidence="1" id="KW-0472">Membrane</keyword>
<sequence>MKVTMEGILGLVVVSLLAAFCVRWAAVRLRLPMPTRIAVITVFVLVVLAMYGQHLNG</sequence>
<protein>
    <submittedName>
        <fullName evidence="2">Uncharacterized protein YacL</fullName>
    </submittedName>
</protein>
<feature type="transmembrane region" description="Helical" evidence="1">
    <location>
        <begin position="35"/>
        <end position="52"/>
    </location>
</feature>
<dbReference type="RefSeq" id="WP_165966135.1">
    <property type="nucleotide sequence ID" value="NZ_BAAAHD010000033.1"/>
</dbReference>
<evidence type="ECO:0000256" key="1">
    <source>
        <dbReference type="SAM" id="Phobius"/>
    </source>
</evidence>
<evidence type="ECO:0000313" key="2">
    <source>
        <dbReference type="EMBL" id="MBB4773012.1"/>
    </source>
</evidence>
<dbReference type="EMBL" id="JACHMV010000001">
    <property type="protein sequence ID" value="MBB4773012.1"/>
    <property type="molecule type" value="Genomic_DNA"/>
</dbReference>
<reference evidence="2 3" key="1">
    <citation type="submission" date="2020-08" db="EMBL/GenBank/DDBJ databases">
        <title>Sequencing the genomes of 1000 actinobacteria strains.</title>
        <authorList>
            <person name="Klenk H.-P."/>
        </authorList>
    </citation>
    <scope>NUCLEOTIDE SEQUENCE [LARGE SCALE GENOMIC DNA]</scope>
    <source>
        <strain evidence="2 3">DSM 44772</strain>
    </source>
</reference>
<comment type="caution">
    <text evidence="2">The sequence shown here is derived from an EMBL/GenBank/DDBJ whole genome shotgun (WGS) entry which is preliminary data.</text>
</comment>
<name>A0A7W7I9I7_9ACTN</name>